<feature type="region of interest" description="Disordered" evidence="1">
    <location>
        <begin position="119"/>
        <end position="151"/>
    </location>
</feature>
<dbReference type="PANTHER" id="PTHR47639:SF1">
    <property type="entry name" value="BTB_POZ DOMAIN-CONTAINING PROTEIN 18"/>
    <property type="match status" value="1"/>
</dbReference>
<dbReference type="SMART" id="SM00225">
    <property type="entry name" value="BTB"/>
    <property type="match status" value="1"/>
</dbReference>
<evidence type="ECO:0000256" key="1">
    <source>
        <dbReference type="SAM" id="MobiDB-lite"/>
    </source>
</evidence>
<reference evidence="3" key="1">
    <citation type="submission" date="2023-04" db="EMBL/GenBank/DDBJ databases">
        <title>Chromosome-level genome of Chaenocephalus aceratus.</title>
        <authorList>
            <person name="Park H."/>
        </authorList>
    </citation>
    <scope>NUCLEOTIDE SEQUENCE</scope>
    <source>
        <strain evidence="3">DE</strain>
        <tissue evidence="3">Muscle</tissue>
    </source>
</reference>
<evidence type="ECO:0000313" key="3">
    <source>
        <dbReference type="EMBL" id="KAK1904273.1"/>
    </source>
</evidence>
<feature type="compositionally biased region" description="Basic and acidic residues" evidence="1">
    <location>
        <begin position="119"/>
        <end position="129"/>
    </location>
</feature>
<name>A0AAD9CM57_DISEL</name>
<dbReference type="PANTHER" id="PTHR47639">
    <property type="entry name" value="BTB/POZ DOMAIN-CONTAINING PROTEIN 18"/>
    <property type="match status" value="1"/>
</dbReference>
<dbReference type="AlphaFoldDB" id="A0AAD9CM57"/>
<dbReference type="GO" id="GO:0032968">
    <property type="term" value="P:positive regulation of transcription elongation by RNA polymerase II"/>
    <property type="evidence" value="ECO:0007669"/>
    <property type="project" value="InterPro"/>
</dbReference>
<dbReference type="Gene3D" id="3.30.710.10">
    <property type="entry name" value="Potassium Channel Kv1.1, Chain A"/>
    <property type="match status" value="1"/>
</dbReference>
<gene>
    <name evidence="3" type="ORF">KUDE01_011456</name>
</gene>
<evidence type="ECO:0000313" key="4">
    <source>
        <dbReference type="Proteomes" id="UP001228049"/>
    </source>
</evidence>
<sequence>MWCYQRPGFEALLLAELQRQQQCSQFCDTLLKTEGVSVPAHSCVLSALSPHFSSTLSSVPQSHLLEFRALGACTLLHMVRLLYCGEMAGEGEKEKQEAISAAAKLGIHGLVEVTKRQLERGSVKGDGGHTEAGVQTEPLMPEEDEGRGGRWKREVRDGSTFLWKDTLSDGRKDSWTQTEELQEQLVPAYQPAAPLETIDIAAFQSLGQTFSHFVPPQIPYVPISLVYPPNENPTQQPSYAFMDSMQECTSAAGFTSIVAPQHTFVPQTLLPFSSQGPPCATGLQSWWAAPQEAAGEAAAANEWEDQNLEQFDGNITGYIQHFLKADKEEGVGRGRARRRRGAGEGGGGGEQAAEAVPAEGLGGDAQDGTGWRGCRQEAVPEAQRAPEVNEEKRPRKSVGGGRRAAYKGERGVKTQRGRKSTTQQVNPDGLPVGRPRRGRPPRLPPHEEQPEHIECLLEEVMNDLDILKNNGAPQPQPPPPTSSSDVASVEIL</sequence>
<comment type="caution">
    <text evidence="3">The sequence shown here is derived from an EMBL/GenBank/DDBJ whole genome shotgun (WGS) entry which is preliminary data.</text>
</comment>
<evidence type="ECO:0000259" key="2">
    <source>
        <dbReference type="PROSITE" id="PS50097"/>
    </source>
</evidence>
<proteinExistence type="predicted"/>
<dbReference type="InterPro" id="IPR000210">
    <property type="entry name" value="BTB/POZ_dom"/>
</dbReference>
<dbReference type="SUPFAM" id="SSF54695">
    <property type="entry name" value="POZ domain"/>
    <property type="match status" value="1"/>
</dbReference>
<dbReference type="Proteomes" id="UP001228049">
    <property type="component" value="Unassembled WGS sequence"/>
</dbReference>
<organism evidence="3 4">
    <name type="scientific">Dissostichus eleginoides</name>
    <name type="common">Patagonian toothfish</name>
    <name type="synonym">Dissostichus amissus</name>
    <dbReference type="NCBI Taxonomy" id="100907"/>
    <lineage>
        <taxon>Eukaryota</taxon>
        <taxon>Metazoa</taxon>
        <taxon>Chordata</taxon>
        <taxon>Craniata</taxon>
        <taxon>Vertebrata</taxon>
        <taxon>Euteleostomi</taxon>
        <taxon>Actinopterygii</taxon>
        <taxon>Neopterygii</taxon>
        <taxon>Teleostei</taxon>
        <taxon>Neoteleostei</taxon>
        <taxon>Acanthomorphata</taxon>
        <taxon>Eupercaria</taxon>
        <taxon>Perciformes</taxon>
        <taxon>Notothenioidei</taxon>
        <taxon>Nototheniidae</taxon>
        <taxon>Dissostichus</taxon>
    </lineage>
</organism>
<keyword evidence="4" id="KW-1185">Reference proteome</keyword>
<feature type="compositionally biased region" description="Basic and acidic residues" evidence="1">
    <location>
        <begin position="444"/>
        <end position="455"/>
    </location>
</feature>
<dbReference type="EMBL" id="JASDAP010000004">
    <property type="protein sequence ID" value="KAK1904273.1"/>
    <property type="molecule type" value="Genomic_DNA"/>
</dbReference>
<dbReference type="Pfam" id="PF00651">
    <property type="entry name" value="BTB"/>
    <property type="match status" value="1"/>
</dbReference>
<dbReference type="PROSITE" id="PS50097">
    <property type="entry name" value="BTB"/>
    <property type="match status" value="1"/>
</dbReference>
<dbReference type="InterPro" id="IPR011333">
    <property type="entry name" value="SKP1/BTB/POZ_sf"/>
</dbReference>
<accession>A0AAD9CM57</accession>
<protein>
    <submittedName>
        <fullName evidence="3">BTB/POZ domain containing protein 18</fullName>
    </submittedName>
</protein>
<dbReference type="InterPro" id="IPR042915">
    <property type="entry name" value="BTBD18"/>
</dbReference>
<feature type="domain" description="BTB" evidence="2">
    <location>
        <begin position="27"/>
        <end position="91"/>
    </location>
</feature>
<feature type="region of interest" description="Disordered" evidence="1">
    <location>
        <begin position="329"/>
        <end position="492"/>
    </location>
</feature>